<sequence length="58" mass="6307">MSDLDERIVREPELAIVRALRRIDKISDGLSDETVNAIAAVISNTAAREAANTVVKKT</sequence>
<gene>
    <name evidence="1" type="ORF">PQU92_18730</name>
</gene>
<name>A0ABT5HZ27_9CAUL</name>
<reference evidence="1 2" key="1">
    <citation type="submission" date="2023-01" db="EMBL/GenBank/DDBJ databases">
        <title>Novel species of the genus Asticcacaulis isolated from rivers.</title>
        <authorList>
            <person name="Lu H."/>
        </authorList>
    </citation>
    <scope>NUCLEOTIDE SEQUENCE [LARGE SCALE GENOMIC DNA]</scope>
    <source>
        <strain evidence="1 2">BYS171W</strain>
    </source>
</reference>
<evidence type="ECO:0000313" key="1">
    <source>
        <dbReference type="EMBL" id="MDC7685318.1"/>
    </source>
</evidence>
<organism evidence="1 2">
    <name type="scientific">Asticcacaulis aquaticus</name>
    <dbReference type="NCBI Taxonomy" id="2984212"/>
    <lineage>
        <taxon>Bacteria</taxon>
        <taxon>Pseudomonadati</taxon>
        <taxon>Pseudomonadota</taxon>
        <taxon>Alphaproteobacteria</taxon>
        <taxon>Caulobacterales</taxon>
        <taxon>Caulobacteraceae</taxon>
        <taxon>Asticcacaulis</taxon>
    </lineage>
</organism>
<dbReference type="EMBL" id="JAQQKX010000034">
    <property type="protein sequence ID" value="MDC7685318.1"/>
    <property type="molecule type" value="Genomic_DNA"/>
</dbReference>
<protein>
    <submittedName>
        <fullName evidence="1">Uncharacterized protein</fullName>
    </submittedName>
</protein>
<keyword evidence="2" id="KW-1185">Reference proteome</keyword>
<evidence type="ECO:0000313" key="2">
    <source>
        <dbReference type="Proteomes" id="UP001214854"/>
    </source>
</evidence>
<dbReference type="Proteomes" id="UP001214854">
    <property type="component" value="Unassembled WGS sequence"/>
</dbReference>
<proteinExistence type="predicted"/>
<accession>A0ABT5HZ27</accession>
<comment type="caution">
    <text evidence="1">The sequence shown here is derived from an EMBL/GenBank/DDBJ whole genome shotgun (WGS) entry which is preliminary data.</text>
</comment>
<dbReference type="RefSeq" id="WP_272749816.1">
    <property type="nucleotide sequence ID" value="NZ_JAQQKX010000034.1"/>
</dbReference>